<dbReference type="AlphaFoldDB" id="A0A1J4VBU2"/>
<protein>
    <submittedName>
        <fullName evidence="2">Uncharacterized protein</fullName>
    </submittedName>
</protein>
<evidence type="ECO:0000313" key="3">
    <source>
        <dbReference type="Proteomes" id="UP000183206"/>
    </source>
</evidence>
<evidence type="ECO:0000313" key="2">
    <source>
        <dbReference type="EMBL" id="OIO32030.1"/>
    </source>
</evidence>
<feature type="transmembrane region" description="Helical" evidence="1">
    <location>
        <begin position="21"/>
        <end position="39"/>
    </location>
</feature>
<gene>
    <name evidence="2" type="ORF">AUJ44_03380</name>
</gene>
<dbReference type="EMBL" id="MNVO01000051">
    <property type="protein sequence ID" value="OIO32030.1"/>
    <property type="molecule type" value="Genomic_DNA"/>
</dbReference>
<name>A0A1J4VBU2_9BACT</name>
<comment type="caution">
    <text evidence="2">The sequence shown here is derived from an EMBL/GenBank/DDBJ whole genome shotgun (WGS) entry which is preliminary data.</text>
</comment>
<sequence>MNVAGQKVVSYIIKLSKLTKSIWGFYIVASIVMTFEYGIRYSIHFIVALIFFWCITRVVSWFWHKVEKTSLVISE</sequence>
<proteinExistence type="predicted"/>
<accession>A0A1J4VBU2</accession>
<keyword evidence="1" id="KW-0472">Membrane</keyword>
<organism evidence="2 3">
    <name type="scientific">Candidatus Nomurabacteria bacterium CG1_02_47_685</name>
    <dbReference type="NCBI Taxonomy" id="1805282"/>
    <lineage>
        <taxon>Bacteria</taxon>
        <taxon>Candidatus Nomuraibacteriota</taxon>
    </lineage>
</organism>
<keyword evidence="1" id="KW-1133">Transmembrane helix</keyword>
<evidence type="ECO:0000256" key="1">
    <source>
        <dbReference type="SAM" id="Phobius"/>
    </source>
</evidence>
<reference evidence="2 3" key="1">
    <citation type="journal article" date="2016" name="Environ. Microbiol.">
        <title>Genomic resolution of a cold subsurface aquifer community provides metabolic insights for novel microbes adapted to high CO concentrations.</title>
        <authorList>
            <person name="Probst A.J."/>
            <person name="Castelle C.J."/>
            <person name="Singh A."/>
            <person name="Brown C.T."/>
            <person name="Anantharaman K."/>
            <person name="Sharon I."/>
            <person name="Hug L.A."/>
            <person name="Burstein D."/>
            <person name="Emerson J.B."/>
            <person name="Thomas B.C."/>
            <person name="Banfield J.F."/>
        </authorList>
    </citation>
    <scope>NUCLEOTIDE SEQUENCE [LARGE SCALE GENOMIC DNA]</scope>
    <source>
        <strain evidence="2">CG1_02_47_685</strain>
    </source>
</reference>
<feature type="transmembrane region" description="Helical" evidence="1">
    <location>
        <begin position="45"/>
        <end position="63"/>
    </location>
</feature>
<dbReference type="Proteomes" id="UP000183206">
    <property type="component" value="Unassembled WGS sequence"/>
</dbReference>
<keyword evidence="1" id="KW-0812">Transmembrane</keyword>
<dbReference type="STRING" id="1805282.AUJ44_03380"/>